<proteinExistence type="predicted"/>
<keyword evidence="4" id="KW-1185">Reference proteome</keyword>
<sequence>MKMRFNPWLGFAAIVAIAVCAVLVFDYSAAAHAHGWGMMVADAGGVAVLEKQLTELATQLKTASDDVKKSAETTQTELKNLGKVTEETKKAADDVLIKHNEISARVTEIEQKMAQLRAGGDPEQRKSTGQQVTDDEAFKSFVKSGGKGRVSIQVKAIISSLTTDANGSAGDLIVPQRQPGIIAPPQRKMTIRDLLTPGRTTSNAIQYVKETGFTNNAATVSETAGTAKPQSDIKFDVVTTAVTTVAHWVLATKQILDDVPQLQSYIDGRLRYGLAYVEETQLLNGAGTGTDLNGIFTQATPYAAPINPTAAGNLTKIDVIRLAILQAFLAEYPANGIVMHPSDWADIELTKTDDGAYLFANPQGGTEPRLWRLPVVETQAMTVDNFLTGAFNLGAQIFDREDANVEISTEDSDNFRKNLITIRAEERLALAVYRTESFIKGTFAAALAT</sequence>
<evidence type="ECO:0000313" key="3">
    <source>
        <dbReference type="EMBL" id="MFC0243667.1"/>
    </source>
</evidence>
<organism evidence="3 4">
    <name type="scientific">Rhodopseudomonas telluris</name>
    <dbReference type="NCBI Taxonomy" id="644215"/>
    <lineage>
        <taxon>Bacteria</taxon>
        <taxon>Pseudomonadati</taxon>
        <taxon>Pseudomonadota</taxon>
        <taxon>Alphaproteobacteria</taxon>
        <taxon>Hyphomicrobiales</taxon>
        <taxon>Nitrobacteraceae</taxon>
        <taxon>Rhodopseudomonas</taxon>
    </lineage>
</organism>
<dbReference type="NCBIfam" id="TIGR01554">
    <property type="entry name" value="major_cap_HK97"/>
    <property type="match status" value="1"/>
</dbReference>
<accession>A0ABV6EZX3</accession>
<feature type="domain" description="Phage capsid-like C-terminal" evidence="2">
    <location>
        <begin position="170"/>
        <end position="443"/>
    </location>
</feature>
<dbReference type="InterPro" id="IPR024455">
    <property type="entry name" value="Phage_capsid"/>
</dbReference>
<comment type="caution">
    <text evidence="3">The sequence shown here is derived from an EMBL/GenBank/DDBJ whole genome shotgun (WGS) entry which is preliminary data.</text>
</comment>
<dbReference type="RefSeq" id="WP_378392873.1">
    <property type="nucleotide sequence ID" value="NZ_JBHLWM010000012.1"/>
</dbReference>
<dbReference type="InterPro" id="IPR054612">
    <property type="entry name" value="Phage_capsid-like_C"/>
</dbReference>
<comment type="subcellular location">
    <subcellularLocation>
        <location evidence="1">Virion</location>
    </subcellularLocation>
</comment>
<dbReference type="Gene3D" id="3.30.2320.10">
    <property type="entry name" value="hypothetical protein PF0899 domain"/>
    <property type="match status" value="1"/>
</dbReference>
<evidence type="ECO:0000313" key="4">
    <source>
        <dbReference type="Proteomes" id="UP001589775"/>
    </source>
</evidence>
<protein>
    <submittedName>
        <fullName evidence="3">Phage major capsid protein</fullName>
    </submittedName>
</protein>
<dbReference type="SUPFAM" id="SSF56563">
    <property type="entry name" value="Major capsid protein gp5"/>
    <property type="match status" value="1"/>
</dbReference>
<dbReference type="Gene3D" id="3.30.2400.10">
    <property type="entry name" value="Major capsid protein gp5"/>
    <property type="match status" value="1"/>
</dbReference>
<dbReference type="Proteomes" id="UP001589775">
    <property type="component" value="Unassembled WGS sequence"/>
</dbReference>
<evidence type="ECO:0000259" key="2">
    <source>
        <dbReference type="Pfam" id="PF05065"/>
    </source>
</evidence>
<evidence type="ECO:0000256" key="1">
    <source>
        <dbReference type="ARBA" id="ARBA00004328"/>
    </source>
</evidence>
<dbReference type="Pfam" id="PF05065">
    <property type="entry name" value="Phage_capsid"/>
    <property type="match status" value="1"/>
</dbReference>
<gene>
    <name evidence="3" type="ORF">ACFFJ6_24505</name>
</gene>
<dbReference type="EMBL" id="JBHLWM010000012">
    <property type="protein sequence ID" value="MFC0243667.1"/>
    <property type="molecule type" value="Genomic_DNA"/>
</dbReference>
<reference evidence="3 4" key="1">
    <citation type="submission" date="2024-09" db="EMBL/GenBank/DDBJ databases">
        <authorList>
            <person name="Sun Q."/>
            <person name="Mori K."/>
        </authorList>
    </citation>
    <scope>NUCLEOTIDE SEQUENCE [LARGE SCALE GENOMIC DNA]</scope>
    <source>
        <strain evidence="3 4">KCTC 23279</strain>
    </source>
</reference>
<name>A0ABV6EZX3_9BRAD</name>